<dbReference type="Pfam" id="PF00098">
    <property type="entry name" value="zf-CCHC"/>
    <property type="match status" value="1"/>
</dbReference>
<dbReference type="InterPro" id="IPR036875">
    <property type="entry name" value="Znf_CCHC_sf"/>
</dbReference>
<dbReference type="SMART" id="SM00343">
    <property type="entry name" value="ZnF_C2HC"/>
    <property type="match status" value="2"/>
</dbReference>
<comment type="caution">
    <text evidence="4">The sequence shown here is derived from an EMBL/GenBank/DDBJ whole genome shotgun (WGS) entry which is preliminary data.</text>
</comment>
<dbReference type="Gene3D" id="4.10.60.10">
    <property type="entry name" value="Zinc finger, CCHC-type"/>
    <property type="match status" value="1"/>
</dbReference>
<accession>A0A9K3JK05</accession>
<dbReference type="InterPro" id="IPR005162">
    <property type="entry name" value="Retrotrans_gag_dom"/>
</dbReference>
<feature type="compositionally biased region" description="Basic and acidic residues" evidence="2">
    <location>
        <begin position="206"/>
        <end position="216"/>
    </location>
</feature>
<dbReference type="InterPro" id="IPR032567">
    <property type="entry name" value="RTL1-rel"/>
</dbReference>
<proteinExistence type="predicted"/>
<keyword evidence="1" id="KW-0862">Zinc</keyword>
<keyword evidence="1" id="KW-0863">Zinc-finger</keyword>
<evidence type="ECO:0000313" key="5">
    <source>
        <dbReference type="Proteomes" id="UP000215914"/>
    </source>
</evidence>
<dbReference type="GO" id="GO:0008270">
    <property type="term" value="F:zinc ion binding"/>
    <property type="evidence" value="ECO:0007669"/>
    <property type="project" value="UniProtKB-KW"/>
</dbReference>
<dbReference type="PANTHER" id="PTHR15503">
    <property type="entry name" value="LDOC1 RELATED"/>
    <property type="match status" value="1"/>
</dbReference>
<reference evidence="4" key="2">
    <citation type="submission" date="2020-06" db="EMBL/GenBank/DDBJ databases">
        <title>Helianthus annuus Genome sequencing and assembly Release 2.</title>
        <authorList>
            <person name="Gouzy J."/>
            <person name="Langlade N."/>
            <person name="Munos S."/>
        </authorList>
    </citation>
    <scope>NUCLEOTIDE SEQUENCE</scope>
    <source>
        <tissue evidence="4">Leaves</tissue>
    </source>
</reference>
<dbReference type="EMBL" id="MNCJ02000318">
    <property type="protein sequence ID" value="KAF5816519.1"/>
    <property type="molecule type" value="Genomic_DNA"/>
</dbReference>
<dbReference type="Pfam" id="PF08284">
    <property type="entry name" value="RVP_2"/>
    <property type="match status" value="1"/>
</dbReference>
<dbReference type="SUPFAM" id="SSF57756">
    <property type="entry name" value="Retrovirus zinc finger-like domains"/>
    <property type="match status" value="1"/>
</dbReference>
<dbReference type="GO" id="GO:0003676">
    <property type="term" value="F:nucleic acid binding"/>
    <property type="evidence" value="ECO:0007669"/>
    <property type="project" value="InterPro"/>
</dbReference>
<dbReference type="AlphaFoldDB" id="A0A9K3JK05"/>
<dbReference type="PROSITE" id="PS50158">
    <property type="entry name" value="ZF_CCHC"/>
    <property type="match status" value="1"/>
</dbReference>
<keyword evidence="1" id="KW-0479">Metal-binding</keyword>
<dbReference type="PANTHER" id="PTHR15503:SF41">
    <property type="entry name" value="NUCLEOTIDYLTRANSFERASE, RIBONUCLEASE H"/>
    <property type="match status" value="1"/>
</dbReference>
<evidence type="ECO:0000256" key="1">
    <source>
        <dbReference type="PROSITE-ProRule" id="PRU00047"/>
    </source>
</evidence>
<dbReference type="Proteomes" id="UP000215914">
    <property type="component" value="Unassembled WGS sequence"/>
</dbReference>
<gene>
    <name evidence="4" type="ORF">HanXRQr2_Chr03g0135181</name>
</gene>
<sequence length="341" mass="38697">MKEKSGEHKGCSYKEFMACKPPIYNGEVDSIICQRWLSDVEGVFERTHCDVSDFVAYGTGQLRGQAKDWWDNKKKEIGAEAARVMTWDEFKVPFLKHHSPKAVINRIKEEFIQLRQKGETIDKITGIFMDKLRFCDELVTTEEQKIYYYYNMLSAEFREFMTPSKYETLTDIINTVQEWEIELKKQIERGERRARDVNSSSAKKAKTSESTRKTDVKGGSPSCKVCEKWHKGECRFKDKPCPICGKTGHTTSLCPGKVSVCYKCYQPGHKKSECPDLVGKKDTKESPIEAPKAKARSFKVTAAEAKTEPDVVSGIFAINSIPACVLFDTGASKSFISHGFI</sequence>
<evidence type="ECO:0000256" key="2">
    <source>
        <dbReference type="SAM" id="MobiDB-lite"/>
    </source>
</evidence>
<feature type="region of interest" description="Disordered" evidence="2">
    <location>
        <begin position="190"/>
        <end position="221"/>
    </location>
</feature>
<evidence type="ECO:0000259" key="3">
    <source>
        <dbReference type="PROSITE" id="PS50158"/>
    </source>
</evidence>
<reference evidence="4" key="1">
    <citation type="journal article" date="2017" name="Nature">
        <title>The sunflower genome provides insights into oil metabolism, flowering and Asterid evolution.</title>
        <authorList>
            <person name="Badouin H."/>
            <person name="Gouzy J."/>
            <person name="Grassa C.J."/>
            <person name="Murat F."/>
            <person name="Staton S.E."/>
            <person name="Cottret L."/>
            <person name="Lelandais-Briere C."/>
            <person name="Owens G.L."/>
            <person name="Carrere S."/>
            <person name="Mayjonade B."/>
            <person name="Legrand L."/>
            <person name="Gill N."/>
            <person name="Kane N.C."/>
            <person name="Bowers J.E."/>
            <person name="Hubner S."/>
            <person name="Bellec A."/>
            <person name="Berard A."/>
            <person name="Berges H."/>
            <person name="Blanchet N."/>
            <person name="Boniface M.C."/>
            <person name="Brunel D."/>
            <person name="Catrice O."/>
            <person name="Chaidir N."/>
            <person name="Claudel C."/>
            <person name="Donnadieu C."/>
            <person name="Faraut T."/>
            <person name="Fievet G."/>
            <person name="Helmstetter N."/>
            <person name="King M."/>
            <person name="Knapp S.J."/>
            <person name="Lai Z."/>
            <person name="Le Paslier M.C."/>
            <person name="Lippi Y."/>
            <person name="Lorenzon L."/>
            <person name="Mandel J.R."/>
            <person name="Marage G."/>
            <person name="Marchand G."/>
            <person name="Marquand E."/>
            <person name="Bret-Mestries E."/>
            <person name="Morien E."/>
            <person name="Nambeesan S."/>
            <person name="Nguyen T."/>
            <person name="Pegot-Espagnet P."/>
            <person name="Pouilly N."/>
            <person name="Raftis F."/>
            <person name="Sallet E."/>
            <person name="Schiex T."/>
            <person name="Thomas J."/>
            <person name="Vandecasteele C."/>
            <person name="Vares D."/>
            <person name="Vear F."/>
            <person name="Vautrin S."/>
            <person name="Crespi M."/>
            <person name="Mangin B."/>
            <person name="Burke J.M."/>
            <person name="Salse J."/>
            <person name="Munos S."/>
            <person name="Vincourt P."/>
            <person name="Rieseberg L.H."/>
            <person name="Langlade N.B."/>
        </authorList>
    </citation>
    <scope>NUCLEOTIDE SEQUENCE</scope>
    <source>
        <tissue evidence="4">Leaves</tissue>
    </source>
</reference>
<feature type="domain" description="CCHC-type" evidence="3">
    <location>
        <begin position="261"/>
        <end position="276"/>
    </location>
</feature>
<protein>
    <submittedName>
        <fullName evidence="4">Transcription factor interactor and regulator CCHC(Zn) family</fullName>
    </submittedName>
</protein>
<evidence type="ECO:0000313" key="4">
    <source>
        <dbReference type="EMBL" id="KAF5816519.1"/>
    </source>
</evidence>
<organism evidence="4 5">
    <name type="scientific">Helianthus annuus</name>
    <name type="common">Common sunflower</name>
    <dbReference type="NCBI Taxonomy" id="4232"/>
    <lineage>
        <taxon>Eukaryota</taxon>
        <taxon>Viridiplantae</taxon>
        <taxon>Streptophyta</taxon>
        <taxon>Embryophyta</taxon>
        <taxon>Tracheophyta</taxon>
        <taxon>Spermatophyta</taxon>
        <taxon>Magnoliopsida</taxon>
        <taxon>eudicotyledons</taxon>
        <taxon>Gunneridae</taxon>
        <taxon>Pentapetalae</taxon>
        <taxon>asterids</taxon>
        <taxon>campanulids</taxon>
        <taxon>Asterales</taxon>
        <taxon>Asteraceae</taxon>
        <taxon>Asteroideae</taxon>
        <taxon>Heliantheae alliance</taxon>
        <taxon>Heliantheae</taxon>
        <taxon>Helianthus</taxon>
    </lineage>
</organism>
<keyword evidence="5" id="KW-1185">Reference proteome</keyword>
<dbReference type="Gramene" id="mRNA:HanXRQr2_Chr03g0135181">
    <property type="protein sequence ID" value="CDS:HanXRQr2_Chr03g0135181.1"/>
    <property type="gene ID" value="HanXRQr2_Chr03g0135181"/>
</dbReference>
<name>A0A9K3JK05_HELAN</name>
<dbReference type="Pfam" id="PF03732">
    <property type="entry name" value="Retrotrans_gag"/>
    <property type="match status" value="1"/>
</dbReference>
<dbReference type="InterPro" id="IPR001878">
    <property type="entry name" value="Znf_CCHC"/>
</dbReference>